<proteinExistence type="predicted"/>
<keyword evidence="2" id="KW-1185">Reference proteome</keyword>
<reference evidence="1" key="1">
    <citation type="submission" date="2023-07" db="EMBL/GenBank/DDBJ databases">
        <title>Black Yeasts Isolated from many extreme environments.</title>
        <authorList>
            <person name="Coleine C."/>
            <person name="Stajich J.E."/>
            <person name="Selbmann L."/>
        </authorList>
    </citation>
    <scope>NUCLEOTIDE SEQUENCE</scope>
    <source>
        <strain evidence="1">CCFEE 5714</strain>
    </source>
</reference>
<name>A0ACC3NXP9_9PEZI</name>
<dbReference type="Proteomes" id="UP001281147">
    <property type="component" value="Unassembled WGS sequence"/>
</dbReference>
<accession>A0ACC3NXP9</accession>
<evidence type="ECO:0000313" key="1">
    <source>
        <dbReference type="EMBL" id="KAK3724831.1"/>
    </source>
</evidence>
<comment type="caution">
    <text evidence="1">The sequence shown here is derived from an EMBL/GenBank/DDBJ whole genome shotgun (WGS) entry which is preliminary data.</text>
</comment>
<protein>
    <submittedName>
        <fullName evidence="1">Uncharacterized protein</fullName>
    </submittedName>
</protein>
<dbReference type="EMBL" id="JAUTXU010000004">
    <property type="protein sequence ID" value="KAK3724831.1"/>
    <property type="molecule type" value="Genomic_DNA"/>
</dbReference>
<sequence>MIRLKVSQATLASQHDSFVDDFYKTKFMSKEYTKLEKLQLERLTNDIHPLFYEPLANATPDYGVVEQSARLATQLIDTGPLDNLFRTMIDNPTFHKWTDGDDPSKNGVEYSEQEVDPRVPLRSMTTTVCKNGSESWPAQSSMLWMVKMVTTITTLPLSNSEMRMSLIRRAPADIEALYISPGRCMFEFAVTLVHEACHALRNFINGKIDHEPFFGNEIVAEVGFAAEARLWGGHLSRLYNQPHAYDHSQYVCLYKHDGPTHAIADAYPNNFRVDRKQMRPLDVAWRVPITWFTNLFTDNFWDDLMTVIGGGLRPPLTTGYCFRFDPTAGHVPVKRSEQEAQYIPKGFQRIRPGDIVRGGTSKRRRPSLEDDSMTSVLFREKRPRLWLTEVETEEEIYYMSEWSVSEEASDEVAESSSGYTESEQALDVEMHM</sequence>
<organism evidence="1 2">
    <name type="scientific">Vermiconidia calcicola</name>
    <dbReference type="NCBI Taxonomy" id="1690605"/>
    <lineage>
        <taxon>Eukaryota</taxon>
        <taxon>Fungi</taxon>
        <taxon>Dikarya</taxon>
        <taxon>Ascomycota</taxon>
        <taxon>Pezizomycotina</taxon>
        <taxon>Dothideomycetes</taxon>
        <taxon>Dothideomycetidae</taxon>
        <taxon>Mycosphaerellales</taxon>
        <taxon>Extremaceae</taxon>
        <taxon>Vermiconidia</taxon>
    </lineage>
</organism>
<gene>
    <name evidence="1" type="ORF">LTR37_000879</name>
</gene>
<evidence type="ECO:0000313" key="2">
    <source>
        <dbReference type="Proteomes" id="UP001281147"/>
    </source>
</evidence>